<comment type="pathway">
    <text evidence="1">Cofactor biosynthesis; FAD biosynthesis; FAD from FMN: step 1/1.</text>
</comment>
<reference evidence="14 15" key="1">
    <citation type="submission" date="2014-04" db="EMBL/GenBank/DDBJ databases">
        <title>A new species of microsporidia sheds light on the evolution of extreme parasitism.</title>
        <authorList>
            <person name="Haag K.L."/>
            <person name="James T.Y."/>
            <person name="Larsson R."/>
            <person name="Schaer T.M."/>
            <person name="Refardt D."/>
            <person name="Pombert J.-F."/>
            <person name="Ebert D."/>
        </authorList>
    </citation>
    <scope>NUCLEOTIDE SEQUENCE [LARGE SCALE GENOMIC DNA]</scope>
    <source>
        <strain evidence="14 15">UGP3</strain>
        <tissue evidence="14">Spores</tissue>
    </source>
</reference>
<dbReference type="GO" id="GO:0006747">
    <property type="term" value="P:FAD biosynthetic process"/>
    <property type="evidence" value="ECO:0007669"/>
    <property type="project" value="TreeGrafter"/>
</dbReference>
<evidence type="ECO:0000256" key="10">
    <source>
        <dbReference type="ARBA" id="ARBA00031145"/>
    </source>
</evidence>
<evidence type="ECO:0000256" key="7">
    <source>
        <dbReference type="ARBA" id="ARBA00022741"/>
    </source>
</evidence>
<comment type="caution">
    <text evidence="14">The sequence shown here is derived from an EMBL/GenBank/DDBJ whole genome shotgun (WGS) entry which is preliminary data.</text>
</comment>
<dbReference type="InterPro" id="IPR014729">
    <property type="entry name" value="Rossmann-like_a/b/a_fold"/>
</dbReference>
<dbReference type="InterPro" id="IPR002500">
    <property type="entry name" value="PAPS_reduct_dom"/>
</dbReference>
<keyword evidence="7" id="KW-0547">Nucleotide-binding</keyword>
<evidence type="ECO:0000256" key="3">
    <source>
        <dbReference type="ARBA" id="ARBA00022630"/>
    </source>
</evidence>
<dbReference type="Gene3D" id="3.40.50.620">
    <property type="entry name" value="HUPs"/>
    <property type="match status" value="1"/>
</dbReference>
<keyword evidence="8" id="KW-0274">FAD</keyword>
<evidence type="ECO:0000256" key="1">
    <source>
        <dbReference type="ARBA" id="ARBA00004726"/>
    </source>
</evidence>
<gene>
    <name evidence="14" type="ORF">DI09_63p70</name>
</gene>
<dbReference type="VEuPathDB" id="MicrosporidiaDB:DI09_63p70"/>
<keyword evidence="6" id="KW-0548">Nucleotidyltransferase</keyword>
<evidence type="ECO:0000256" key="5">
    <source>
        <dbReference type="ARBA" id="ARBA00022679"/>
    </source>
</evidence>
<evidence type="ECO:0000256" key="8">
    <source>
        <dbReference type="ARBA" id="ARBA00022827"/>
    </source>
</evidence>
<dbReference type="RefSeq" id="XP_013237030.1">
    <property type="nucleotide sequence ID" value="XM_013381576.1"/>
</dbReference>
<dbReference type="AlphaFoldDB" id="A0A098VNF2"/>
<evidence type="ECO:0000256" key="9">
    <source>
        <dbReference type="ARBA" id="ARBA00022840"/>
    </source>
</evidence>
<feature type="domain" description="Phosphoadenosine phosphosulphate reductase" evidence="13">
    <location>
        <begin position="20"/>
        <end position="175"/>
    </location>
</feature>
<dbReference type="OrthoDB" id="270728at2759"/>
<sequence length="205" mass="23289">MVFRERFSTAVKLSPNIGSIALSFNGGKDCTALLVHLLACIGGRSPLPLLYLHNDDQFEEEWEFSCALTSMIGADKVQLHRLECTDLKDGLSSFLQKYPNISVLFLGVRLYPDRPDELKPIQMTDPGWPQVLRVHPLLDWTYSEIWLFLRTLSIPYCTLYDQGYTSIGGKEKTKPNPALRCTREQGKYKPAYDLLDDSLERAGRS</sequence>
<evidence type="ECO:0000256" key="4">
    <source>
        <dbReference type="ARBA" id="ARBA00022643"/>
    </source>
</evidence>
<dbReference type="EC" id="2.7.7.2" evidence="2"/>
<dbReference type="EMBL" id="JMKJ01000572">
    <property type="protein sequence ID" value="KGG50583.1"/>
    <property type="molecule type" value="Genomic_DNA"/>
</dbReference>
<keyword evidence="9" id="KW-0067">ATP-binding</keyword>
<dbReference type="GO" id="GO:0003919">
    <property type="term" value="F:FMN adenylyltransferase activity"/>
    <property type="evidence" value="ECO:0007669"/>
    <property type="project" value="UniProtKB-EC"/>
</dbReference>
<dbReference type="PANTHER" id="PTHR23293:SF9">
    <property type="entry name" value="FAD SYNTHASE"/>
    <property type="match status" value="1"/>
</dbReference>
<evidence type="ECO:0000256" key="6">
    <source>
        <dbReference type="ARBA" id="ARBA00022695"/>
    </source>
</evidence>
<evidence type="ECO:0000313" key="15">
    <source>
        <dbReference type="Proteomes" id="UP000029725"/>
    </source>
</evidence>
<dbReference type="HOGENOM" id="CLU_056971_2_1_1"/>
<evidence type="ECO:0000256" key="2">
    <source>
        <dbReference type="ARBA" id="ARBA00012393"/>
    </source>
</evidence>
<evidence type="ECO:0000313" key="14">
    <source>
        <dbReference type="EMBL" id="KGG50583.1"/>
    </source>
</evidence>
<dbReference type="GeneID" id="25260535"/>
<proteinExistence type="predicted"/>
<evidence type="ECO:0000259" key="13">
    <source>
        <dbReference type="Pfam" id="PF01507"/>
    </source>
</evidence>
<organism evidence="14 15">
    <name type="scientific">Mitosporidium daphniae</name>
    <dbReference type="NCBI Taxonomy" id="1485682"/>
    <lineage>
        <taxon>Eukaryota</taxon>
        <taxon>Fungi</taxon>
        <taxon>Fungi incertae sedis</taxon>
        <taxon>Microsporidia</taxon>
        <taxon>Mitosporidium</taxon>
    </lineage>
</organism>
<keyword evidence="15" id="KW-1185">Reference proteome</keyword>
<dbReference type="Pfam" id="PF01507">
    <property type="entry name" value="PAPS_reduct"/>
    <property type="match status" value="1"/>
</dbReference>
<keyword evidence="4" id="KW-0288">FMN</keyword>
<protein>
    <recommendedName>
        <fullName evidence="2">FAD synthase</fullName>
        <ecNumber evidence="2">2.7.7.2</ecNumber>
    </recommendedName>
    <alternativeName>
        <fullName evidence="10">FAD pyrophosphorylase</fullName>
    </alternativeName>
    <alternativeName>
        <fullName evidence="11">FMN adenylyltransferase</fullName>
    </alternativeName>
</protein>
<evidence type="ECO:0000256" key="12">
    <source>
        <dbReference type="ARBA" id="ARBA00049494"/>
    </source>
</evidence>
<dbReference type="SUPFAM" id="SSF52402">
    <property type="entry name" value="Adenine nucleotide alpha hydrolases-like"/>
    <property type="match status" value="1"/>
</dbReference>
<dbReference type="PANTHER" id="PTHR23293">
    <property type="entry name" value="FAD SYNTHETASE-RELATED FMN ADENYLYLTRANSFERASE"/>
    <property type="match status" value="1"/>
</dbReference>
<dbReference type="GO" id="GO:0005524">
    <property type="term" value="F:ATP binding"/>
    <property type="evidence" value="ECO:0007669"/>
    <property type="project" value="UniProtKB-KW"/>
</dbReference>
<evidence type="ECO:0000256" key="11">
    <source>
        <dbReference type="ARBA" id="ARBA00031871"/>
    </source>
</evidence>
<keyword evidence="3" id="KW-0285">Flavoprotein</keyword>
<dbReference type="Proteomes" id="UP000029725">
    <property type="component" value="Unassembled WGS sequence"/>
</dbReference>
<accession>A0A098VNF2</accession>
<comment type="catalytic activity">
    <reaction evidence="12">
        <text>FMN + ATP + H(+) = FAD + diphosphate</text>
        <dbReference type="Rhea" id="RHEA:17237"/>
        <dbReference type="ChEBI" id="CHEBI:15378"/>
        <dbReference type="ChEBI" id="CHEBI:30616"/>
        <dbReference type="ChEBI" id="CHEBI:33019"/>
        <dbReference type="ChEBI" id="CHEBI:57692"/>
        <dbReference type="ChEBI" id="CHEBI:58210"/>
        <dbReference type="EC" id="2.7.7.2"/>
    </reaction>
</comment>
<name>A0A098VNF2_9MICR</name>
<keyword evidence="5" id="KW-0808">Transferase</keyword>